<evidence type="ECO:0000313" key="1">
    <source>
        <dbReference type="EMBL" id="ACQ82153.1"/>
    </source>
</evidence>
<dbReference type="AlphaFoldDB" id="C5C4M9"/>
<sequence>MGKVQRRVVADGAVYEVACAVRADAVTSPVSTFLDELAGGLVDASSAPDLAPDEQIGHQAWLEAAFERFAEYGDLPGPHAWNRLRDGVWEIKRFNLRITFFDTDGQGSWDPKLGFEGERLWGPPDLPEFDDYIRLATAFVKPPHIRKTPPGEIELAKRVRDEDVSHDRAE</sequence>
<protein>
    <submittedName>
        <fullName evidence="1">Uncharacterized protein</fullName>
    </submittedName>
</protein>
<evidence type="ECO:0000313" key="2">
    <source>
        <dbReference type="Proteomes" id="UP000007962"/>
    </source>
</evidence>
<dbReference type="Proteomes" id="UP000007962">
    <property type="component" value="Chromosome"/>
</dbReference>
<accession>C5C4M9</accession>
<name>C5C4M9_BEUC1</name>
<gene>
    <name evidence="1" type="ordered locus">Bcav_3912</name>
</gene>
<dbReference type="RefSeq" id="WP_015884390.1">
    <property type="nucleotide sequence ID" value="NC_012669.1"/>
</dbReference>
<proteinExistence type="predicted"/>
<organism evidence="1 2">
    <name type="scientific">Beutenbergia cavernae (strain ATCC BAA-8 / DSM 12333 / CCUG 43141 / JCM 11478 / NBRC 16432 / NCIMB 13614 / HKI 0122)</name>
    <dbReference type="NCBI Taxonomy" id="471853"/>
    <lineage>
        <taxon>Bacteria</taxon>
        <taxon>Bacillati</taxon>
        <taxon>Actinomycetota</taxon>
        <taxon>Actinomycetes</taxon>
        <taxon>Micrococcales</taxon>
        <taxon>Beutenbergiaceae</taxon>
        <taxon>Beutenbergia</taxon>
    </lineage>
</organism>
<dbReference type="OrthoDB" id="5125003at2"/>
<dbReference type="STRING" id="471853.Bcav_3912"/>
<dbReference type="KEGG" id="bcv:Bcav_3912"/>
<dbReference type="HOGENOM" id="CLU_1584667_0_0_11"/>
<dbReference type="eggNOG" id="ENOG502ZI0C">
    <property type="taxonomic scope" value="Bacteria"/>
</dbReference>
<reference evidence="1 2" key="1">
    <citation type="journal article" date="2009" name="Stand. Genomic Sci.">
        <title>Complete genome sequence of Beutenbergia cavernae type strain (HKI 0122).</title>
        <authorList>
            <person name="Land M."/>
            <person name="Pukall R."/>
            <person name="Abt B."/>
            <person name="Goker M."/>
            <person name="Rohde M."/>
            <person name="Glavina Del Rio T."/>
            <person name="Tice H."/>
            <person name="Copeland A."/>
            <person name="Cheng J.F."/>
            <person name="Lucas S."/>
            <person name="Chen F."/>
            <person name="Nolan M."/>
            <person name="Bruce D."/>
            <person name="Goodwin L."/>
            <person name="Pitluck S."/>
            <person name="Ivanova N."/>
            <person name="Mavromatis K."/>
            <person name="Ovchinnikova G."/>
            <person name="Pati A."/>
            <person name="Chen A."/>
            <person name="Palaniappan K."/>
            <person name="Hauser L."/>
            <person name="Chang Y.J."/>
            <person name="Jefferies C.C."/>
            <person name="Saunders E."/>
            <person name="Brettin T."/>
            <person name="Detter J.C."/>
            <person name="Han C."/>
            <person name="Chain P."/>
            <person name="Bristow J."/>
            <person name="Eisen J.A."/>
            <person name="Markowitz V."/>
            <person name="Hugenholtz P."/>
            <person name="Kyrpides N.C."/>
            <person name="Klenk H.P."/>
            <person name="Lapidus A."/>
        </authorList>
    </citation>
    <scope>NUCLEOTIDE SEQUENCE [LARGE SCALE GENOMIC DNA]</scope>
    <source>
        <strain evidence="2">ATCC BAA-8 / DSM 12333 / NBRC 16432</strain>
    </source>
</reference>
<keyword evidence="2" id="KW-1185">Reference proteome</keyword>
<dbReference type="EMBL" id="CP001618">
    <property type="protein sequence ID" value="ACQ82153.1"/>
    <property type="molecule type" value="Genomic_DNA"/>
</dbReference>